<dbReference type="Gene3D" id="1.50.10.100">
    <property type="entry name" value="Chondroitin AC/alginate lyase"/>
    <property type="match status" value="1"/>
</dbReference>
<gene>
    <name evidence="6" type="ORF">AK812_SmicGene44384</name>
</gene>
<keyword evidence="3" id="KW-0574">Periplasm</keyword>
<dbReference type="InterPro" id="IPR012480">
    <property type="entry name" value="Hepar_II_III_C"/>
</dbReference>
<dbReference type="Pfam" id="PF07940">
    <property type="entry name" value="Hepar_II_III_C"/>
    <property type="match status" value="1"/>
</dbReference>
<dbReference type="Proteomes" id="UP000186817">
    <property type="component" value="Unassembled WGS sequence"/>
</dbReference>
<dbReference type="InterPro" id="IPR008929">
    <property type="entry name" value="Chondroitin_lyas"/>
</dbReference>
<dbReference type="AlphaFoldDB" id="A0A1Q9BYU6"/>
<feature type="domain" description="Heparinase II/III-like C-terminal" evidence="5">
    <location>
        <begin position="360"/>
        <end position="592"/>
    </location>
</feature>
<comment type="caution">
    <text evidence="6">The sequence shown here is derived from an EMBL/GenBank/DDBJ whole genome shotgun (WGS) entry which is preliminary data.</text>
</comment>
<reference evidence="6 7" key="1">
    <citation type="submission" date="2016-02" db="EMBL/GenBank/DDBJ databases">
        <title>Genome analysis of coral dinoflagellate symbionts highlights evolutionary adaptations to a symbiotic lifestyle.</title>
        <authorList>
            <person name="Aranda M."/>
            <person name="Li Y."/>
            <person name="Liew Y.J."/>
            <person name="Baumgarten S."/>
            <person name="Simakov O."/>
            <person name="Wilson M."/>
            <person name="Piel J."/>
            <person name="Ashoor H."/>
            <person name="Bougouffa S."/>
            <person name="Bajic V.B."/>
            <person name="Ryu T."/>
            <person name="Ravasi T."/>
            <person name="Bayer T."/>
            <person name="Micklem G."/>
            <person name="Kim H."/>
            <person name="Bhak J."/>
            <person name="Lajeunesse T.C."/>
            <person name="Voolstra C.R."/>
        </authorList>
    </citation>
    <scope>NUCLEOTIDE SEQUENCE [LARGE SCALE GENOMIC DNA]</scope>
    <source>
        <strain evidence="6 7">CCMP2467</strain>
    </source>
</reference>
<name>A0A1Q9BYU6_SYMMI</name>
<evidence type="ECO:0000313" key="7">
    <source>
        <dbReference type="Proteomes" id="UP000186817"/>
    </source>
</evidence>
<dbReference type="PANTHER" id="PTHR39210:SF1">
    <property type="entry name" value="HEPARIN-SULFATE LYASE"/>
    <property type="match status" value="1"/>
</dbReference>
<dbReference type="EMBL" id="LSRX01002288">
    <property type="protein sequence ID" value="OLP75770.1"/>
    <property type="molecule type" value="Genomic_DNA"/>
</dbReference>
<dbReference type="PANTHER" id="PTHR39210">
    <property type="entry name" value="HEPARIN-SULFATE LYASE"/>
    <property type="match status" value="1"/>
</dbReference>
<comment type="subcellular location">
    <subcellularLocation>
        <location evidence="1">Periplasm</location>
    </subcellularLocation>
</comment>
<proteinExistence type="predicted"/>
<keyword evidence="2" id="KW-0732">Signal</keyword>
<organism evidence="6 7">
    <name type="scientific">Symbiodinium microadriaticum</name>
    <name type="common">Dinoflagellate</name>
    <name type="synonym">Zooxanthella microadriatica</name>
    <dbReference type="NCBI Taxonomy" id="2951"/>
    <lineage>
        <taxon>Eukaryota</taxon>
        <taxon>Sar</taxon>
        <taxon>Alveolata</taxon>
        <taxon>Dinophyceae</taxon>
        <taxon>Suessiales</taxon>
        <taxon>Symbiodiniaceae</taxon>
        <taxon>Symbiodinium</taxon>
    </lineage>
</organism>
<evidence type="ECO:0000259" key="5">
    <source>
        <dbReference type="Pfam" id="PF07940"/>
    </source>
</evidence>
<evidence type="ECO:0000256" key="4">
    <source>
        <dbReference type="ARBA" id="ARBA00023239"/>
    </source>
</evidence>
<evidence type="ECO:0000313" key="6">
    <source>
        <dbReference type="EMBL" id="OLP75770.1"/>
    </source>
</evidence>
<sequence>MRLPLKSSQQANQSIFSRHVWEGDESVQIYRTTLAGETMEGWVVTSSISDFANAVRQRPLRRYDRLYDYPETEAIAAAEAARSTGRYVYCGIEVRLERPFAEPSDELPRSRRMAIQAWHHLEPLFVGLDRTNDDFYRTALKVAAVDWMRNSGLLWKSFLQDVGNGRDDNNEDFSAYAIAVSARTYRLAFLVDSLIVEGFPSEDWSDLLTLFLEHAHSFEEDGSILRRHNHGLFQLAHIIAGTSRFYNIGVGDRLLSGGLGTEDIYWRASRQFHALFQIQIKPDGSLPEHSAGYQMLVTRLLGKMIDCGFVNDKTLIDLFARMKELCNWMFDPEGKLIALGDTPEAIEKIASDYQTGPTETGSSLFREGGYWFIRQQATSQGDSYLAQTAAFHSRTHKHCDSGAVVWHDLGRPILIDAGSFGYLGRTPKGSPLQRDGFWYADPRRVHVESARAHNTIEIDGRNHRRYRQEAFGATITEVLTVDGVQGSRCAIPNAGAAQHHRFVLLRPGEWLIVVDTCRFARKSAIVRQWFQFHPRWLKSSGPGLCMEDGAGKLYLMPLLAGTAVERVWRGDRFVSDDAVDPGYRGSECQGQIVPCFPH</sequence>
<evidence type="ECO:0000256" key="2">
    <source>
        <dbReference type="ARBA" id="ARBA00022729"/>
    </source>
</evidence>
<dbReference type="GO" id="GO:0016829">
    <property type="term" value="F:lyase activity"/>
    <property type="evidence" value="ECO:0007669"/>
    <property type="project" value="UniProtKB-KW"/>
</dbReference>
<evidence type="ECO:0000256" key="3">
    <source>
        <dbReference type="ARBA" id="ARBA00022764"/>
    </source>
</evidence>
<keyword evidence="4" id="KW-0456">Lyase</keyword>
<dbReference type="Gene3D" id="2.70.98.70">
    <property type="match status" value="1"/>
</dbReference>
<protein>
    <recommendedName>
        <fullName evidence="5">Heparinase II/III-like C-terminal domain-containing protein</fullName>
    </recommendedName>
</protein>
<keyword evidence="7" id="KW-1185">Reference proteome</keyword>
<accession>A0A1Q9BYU6</accession>
<evidence type="ECO:0000256" key="1">
    <source>
        <dbReference type="ARBA" id="ARBA00004418"/>
    </source>
</evidence>